<reference evidence="3" key="1">
    <citation type="journal article" date="2015" name="Genome Announc.">
        <title>Draft genome sequence of the fungus Penicillium brasilianum MG11.</title>
        <authorList>
            <person name="Horn F."/>
            <person name="Linde J."/>
            <person name="Mattern D.J."/>
            <person name="Walther G."/>
            <person name="Guthke R."/>
            <person name="Brakhage A.A."/>
            <person name="Valiante V."/>
        </authorList>
    </citation>
    <scope>NUCLEOTIDE SEQUENCE [LARGE SCALE GENOMIC DNA]</scope>
    <source>
        <strain evidence="3">MG11</strain>
    </source>
</reference>
<dbReference type="GO" id="GO:0004174">
    <property type="term" value="F:electron-transferring-flavoprotein dehydrogenase activity"/>
    <property type="evidence" value="ECO:0007669"/>
    <property type="project" value="TreeGrafter"/>
</dbReference>
<dbReference type="PANTHER" id="PTHR43735">
    <property type="entry name" value="APOPTOSIS-INDUCING FACTOR 1"/>
    <property type="match status" value="1"/>
</dbReference>
<dbReference type="Proteomes" id="UP000042958">
    <property type="component" value="Unassembled WGS sequence"/>
</dbReference>
<dbReference type="AlphaFoldDB" id="A0A0F7VCJ1"/>
<evidence type="ECO:0000259" key="1">
    <source>
        <dbReference type="Pfam" id="PF07992"/>
    </source>
</evidence>
<dbReference type="OrthoDB" id="202203at2759"/>
<gene>
    <name evidence="2" type="ORF">PMG11_03076</name>
</gene>
<dbReference type="PRINTS" id="PR00368">
    <property type="entry name" value="FADPNR"/>
</dbReference>
<dbReference type="SUPFAM" id="SSF51905">
    <property type="entry name" value="FAD/NAD(P)-binding domain"/>
    <property type="match status" value="1"/>
</dbReference>
<dbReference type="GO" id="GO:0050660">
    <property type="term" value="F:flavin adenine dinucleotide binding"/>
    <property type="evidence" value="ECO:0007669"/>
    <property type="project" value="TreeGrafter"/>
</dbReference>
<name>A0A0F7VCJ1_PENBI</name>
<accession>A0A0F7VCJ1</accession>
<dbReference type="InterPro" id="IPR023753">
    <property type="entry name" value="FAD/NAD-binding_dom"/>
</dbReference>
<dbReference type="STRING" id="104259.A0A0F7VCJ1"/>
<sequence>MTETAVQKIVIAGGGVAGISLAHHLLRQTVPALTDGLGQSYHVTLISPSSHFYWKVAAPRVLVDPNSNLPEPFVAIADAFEEYPESRFTFIQARATDLNKEARNLQVQLADSSEVISVGYDSLVIATGTTTHSPLFSSAETHAETKRVLGEMQNRLRDAQLILVAGGGPTGVETAGELGAMRQYWSSPKKSITLLSGNACLLPHANPRTSSTAEQMLQKLSVDVVHGVRVTSAGQKKDGQGSWEVTLSDHSTRTVDVYIDATGCTPNTAFLPSEWLDSRGYVKTDRSSLRVQDTPGVYALGSVTSFTNGSFFDAIEPVPPLADSFRDDQLARYPEVSSRSQTWWEWIFGRPTRLYQQKTSLTQFVAVGRDGGVGELGGWRVPSALVYKAKTKTYMVEKMQSIVYGRDTRRT</sequence>
<dbReference type="PRINTS" id="PR00469">
    <property type="entry name" value="PNDRDTASEII"/>
</dbReference>
<evidence type="ECO:0000313" key="3">
    <source>
        <dbReference type="Proteomes" id="UP000042958"/>
    </source>
</evidence>
<dbReference type="EMBL" id="CDHK01000003">
    <property type="protein sequence ID" value="CEO58346.1"/>
    <property type="molecule type" value="Genomic_DNA"/>
</dbReference>
<keyword evidence="3" id="KW-1185">Reference proteome</keyword>
<dbReference type="PANTHER" id="PTHR43735:SF25">
    <property type="entry name" value="NAD(P)H DEHYDROGENASE 3"/>
    <property type="match status" value="1"/>
</dbReference>
<dbReference type="GO" id="GO:0005737">
    <property type="term" value="C:cytoplasm"/>
    <property type="evidence" value="ECO:0007669"/>
    <property type="project" value="TreeGrafter"/>
</dbReference>
<protein>
    <recommendedName>
        <fullName evidence="1">FAD/NAD(P)-binding domain-containing protein</fullName>
    </recommendedName>
</protein>
<evidence type="ECO:0000313" key="2">
    <source>
        <dbReference type="EMBL" id="CEO58346.1"/>
    </source>
</evidence>
<proteinExistence type="predicted"/>
<dbReference type="Pfam" id="PF07992">
    <property type="entry name" value="Pyr_redox_2"/>
    <property type="match status" value="1"/>
</dbReference>
<dbReference type="InterPro" id="IPR036188">
    <property type="entry name" value="FAD/NAD-bd_sf"/>
</dbReference>
<feature type="domain" description="FAD/NAD(P)-binding" evidence="1">
    <location>
        <begin position="8"/>
        <end position="304"/>
    </location>
</feature>
<organism evidence="2 3">
    <name type="scientific">Penicillium brasilianum</name>
    <dbReference type="NCBI Taxonomy" id="104259"/>
    <lineage>
        <taxon>Eukaryota</taxon>
        <taxon>Fungi</taxon>
        <taxon>Dikarya</taxon>
        <taxon>Ascomycota</taxon>
        <taxon>Pezizomycotina</taxon>
        <taxon>Eurotiomycetes</taxon>
        <taxon>Eurotiomycetidae</taxon>
        <taxon>Eurotiales</taxon>
        <taxon>Aspergillaceae</taxon>
        <taxon>Penicillium</taxon>
    </lineage>
</organism>
<dbReference type="Gene3D" id="3.50.50.100">
    <property type="match status" value="1"/>
</dbReference>